<evidence type="ECO:0000313" key="1">
    <source>
        <dbReference type="EMBL" id="JAH35540.1"/>
    </source>
</evidence>
<dbReference type="AlphaFoldDB" id="A0A0E9S4F0"/>
<reference evidence="1" key="1">
    <citation type="submission" date="2014-11" db="EMBL/GenBank/DDBJ databases">
        <authorList>
            <person name="Amaro Gonzalez C."/>
        </authorList>
    </citation>
    <scope>NUCLEOTIDE SEQUENCE</scope>
</reference>
<protein>
    <submittedName>
        <fullName evidence="1">Uncharacterized protein</fullName>
    </submittedName>
</protein>
<name>A0A0E9S4F0_ANGAN</name>
<accession>A0A0E9S4F0</accession>
<reference evidence="1" key="2">
    <citation type="journal article" date="2015" name="Fish Shellfish Immunol.">
        <title>Early steps in the European eel (Anguilla anguilla)-Vibrio vulnificus interaction in the gills: Role of the RtxA13 toxin.</title>
        <authorList>
            <person name="Callol A."/>
            <person name="Pajuelo D."/>
            <person name="Ebbesson L."/>
            <person name="Teles M."/>
            <person name="MacKenzie S."/>
            <person name="Amaro C."/>
        </authorList>
    </citation>
    <scope>NUCLEOTIDE SEQUENCE</scope>
</reference>
<dbReference type="EMBL" id="GBXM01073037">
    <property type="protein sequence ID" value="JAH35540.1"/>
    <property type="molecule type" value="Transcribed_RNA"/>
</dbReference>
<sequence length="53" mass="5777">MSLYFPQVSSIACGNLGLIIHLTVDSDSLHGERSLSKTCGHLSMQMDRGNLEI</sequence>
<proteinExistence type="predicted"/>
<organism evidence="1">
    <name type="scientific">Anguilla anguilla</name>
    <name type="common">European freshwater eel</name>
    <name type="synonym">Muraena anguilla</name>
    <dbReference type="NCBI Taxonomy" id="7936"/>
    <lineage>
        <taxon>Eukaryota</taxon>
        <taxon>Metazoa</taxon>
        <taxon>Chordata</taxon>
        <taxon>Craniata</taxon>
        <taxon>Vertebrata</taxon>
        <taxon>Euteleostomi</taxon>
        <taxon>Actinopterygii</taxon>
        <taxon>Neopterygii</taxon>
        <taxon>Teleostei</taxon>
        <taxon>Anguilliformes</taxon>
        <taxon>Anguillidae</taxon>
        <taxon>Anguilla</taxon>
    </lineage>
</organism>